<keyword evidence="8" id="KW-1185">Reference proteome</keyword>
<dbReference type="SMART" id="SM00347">
    <property type="entry name" value="HTH_MARR"/>
    <property type="match status" value="1"/>
</dbReference>
<protein>
    <submittedName>
        <fullName evidence="7">MarR family winged helix-turn-helix transcriptional regulator</fullName>
    </submittedName>
</protein>
<dbReference type="EMBL" id="JBHLXH010000002">
    <property type="protein sequence ID" value="MFC0224419.1"/>
    <property type="molecule type" value="Genomic_DNA"/>
</dbReference>
<sequence>MGTLGTPKAVPLDDQLCFDLYAASRAVTAAYRPVLTELGLTYPQYLVLIVLWEHESSTVRDIAARLRLDHGTLTPLLKRMEAGGLVERRRDDVDERLVVVSLAQRGEALRQHAEAIHCDMVEQIGLVKDEFEQLQETLRLLTARVSPAT</sequence>
<reference evidence="7 8" key="1">
    <citation type="submission" date="2024-09" db="EMBL/GenBank/DDBJ databases">
        <authorList>
            <person name="Sun Q."/>
            <person name="Mori K."/>
        </authorList>
    </citation>
    <scope>NUCLEOTIDE SEQUENCE [LARGE SCALE GENOMIC DNA]</scope>
    <source>
        <strain evidence="7 8">CCM 8654</strain>
    </source>
</reference>
<keyword evidence="5" id="KW-0804">Transcription</keyword>
<keyword evidence="2" id="KW-0963">Cytoplasm</keyword>
<dbReference type="InterPro" id="IPR036390">
    <property type="entry name" value="WH_DNA-bd_sf"/>
</dbReference>
<proteinExistence type="predicted"/>
<evidence type="ECO:0000256" key="4">
    <source>
        <dbReference type="ARBA" id="ARBA00023125"/>
    </source>
</evidence>
<feature type="domain" description="HTH marR-type" evidence="6">
    <location>
        <begin position="13"/>
        <end position="143"/>
    </location>
</feature>
<gene>
    <name evidence="7" type="ORF">ACFFJG_18175</name>
</gene>
<evidence type="ECO:0000256" key="5">
    <source>
        <dbReference type="ARBA" id="ARBA00023163"/>
    </source>
</evidence>
<comment type="subcellular location">
    <subcellularLocation>
        <location evidence="1">Cytoplasm</location>
    </subcellularLocation>
</comment>
<evidence type="ECO:0000313" key="7">
    <source>
        <dbReference type="EMBL" id="MFC0224419.1"/>
    </source>
</evidence>
<dbReference type="InterPro" id="IPR055166">
    <property type="entry name" value="Transc_reg_Sar_Rot_HTH"/>
</dbReference>
<keyword evidence="3" id="KW-0805">Transcription regulation</keyword>
<dbReference type="PROSITE" id="PS50995">
    <property type="entry name" value="HTH_MARR_2"/>
    <property type="match status" value="1"/>
</dbReference>
<dbReference type="PANTHER" id="PTHR33164:SF5">
    <property type="entry name" value="ORGANIC HYDROPEROXIDE RESISTANCE TRANSCRIPTIONAL REGULATOR"/>
    <property type="match status" value="1"/>
</dbReference>
<dbReference type="SUPFAM" id="SSF46785">
    <property type="entry name" value="Winged helix' DNA-binding domain"/>
    <property type="match status" value="1"/>
</dbReference>
<accession>A0ABV6E609</accession>
<evidence type="ECO:0000259" key="6">
    <source>
        <dbReference type="PROSITE" id="PS50995"/>
    </source>
</evidence>
<dbReference type="PANTHER" id="PTHR33164">
    <property type="entry name" value="TRANSCRIPTIONAL REGULATOR, MARR FAMILY"/>
    <property type="match status" value="1"/>
</dbReference>
<dbReference type="Proteomes" id="UP001589698">
    <property type="component" value="Unassembled WGS sequence"/>
</dbReference>
<evidence type="ECO:0000256" key="2">
    <source>
        <dbReference type="ARBA" id="ARBA00022490"/>
    </source>
</evidence>
<dbReference type="InterPro" id="IPR000835">
    <property type="entry name" value="HTH_MarR-typ"/>
</dbReference>
<organism evidence="7 8">
    <name type="scientific">Nocardioides zeicaulis</name>
    <dbReference type="NCBI Taxonomy" id="1776857"/>
    <lineage>
        <taxon>Bacteria</taxon>
        <taxon>Bacillati</taxon>
        <taxon>Actinomycetota</taxon>
        <taxon>Actinomycetes</taxon>
        <taxon>Propionibacteriales</taxon>
        <taxon>Nocardioidaceae</taxon>
        <taxon>Nocardioides</taxon>
    </lineage>
</organism>
<comment type="caution">
    <text evidence="7">The sequence shown here is derived from an EMBL/GenBank/DDBJ whole genome shotgun (WGS) entry which is preliminary data.</text>
</comment>
<evidence type="ECO:0000256" key="3">
    <source>
        <dbReference type="ARBA" id="ARBA00023015"/>
    </source>
</evidence>
<name>A0ABV6E609_9ACTN</name>
<dbReference type="InterPro" id="IPR039422">
    <property type="entry name" value="MarR/SlyA-like"/>
</dbReference>
<dbReference type="InterPro" id="IPR036388">
    <property type="entry name" value="WH-like_DNA-bd_sf"/>
</dbReference>
<dbReference type="Pfam" id="PF22381">
    <property type="entry name" value="Staph_reg_Sar_Rot"/>
    <property type="match status" value="1"/>
</dbReference>
<evidence type="ECO:0000313" key="8">
    <source>
        <dbReference type="Proteomes" id="UP001589698"/>
    </source>
</evidence>
<dbReference type="Gene3D" id="1.10.10.10">
    <property type="entry name" value="Winged helix-like DNA-binding domain superfamily/Winged helix DNA-binding domain"/>
    <property type="match status" value="1"/>
</dbReference>
<keyword evidence="4" id="KW-0238">DNA-binding</keyword>
<evidence type="ECO:0000256" key="1">
    <source>
        <dbReference type="ARBA" id="ARBA00004496"/>
    </source>
</evidence>
<dbReference type="RefSeq" id="WP_378520188.1">
    <property type="nucleotide sequence ID" value="NZ_CBCSDI010000014.1"/>
</dbReference>